<keyword evidence="2" id="KW-1185">Reference proteome</keyword>
<comment type="caution">
    <text evidence="1">The sequence shown here is derived from an EMBL/GenBank/DDBJ whole genome shotgun (WGS) entry which is preliminary data.</text>
</comment>
<organism evidence="1 2">
    <name type="scientific">Hibiscus sabdariffa</name>
    <name type="common">roselle</name>
    <dbReference type="NCBI Taxonomy" id="183260"/>
    <lineage>
        <taxon>Eukaryota</taxon>
        <taxon>Viridiplantae</taxon>
        <taxon>Streptophyta</taxon>
        <taxon>Embryophyta</taxon>
        <taxon>Tracheophyta</taxon>
        <taxon>Spermatophyta</taxon>
        <taxon>Magnoliopsida</taxon>
        <taxon>eudicotyledons</taxon>
        <taxon>Gunneridae</taxon>
        <taxon>Pentapetalae</taxon>
        <taxon>rosids</taxon>
        <taxon>malvids</taxon>
        <taxon>Malvales</taxon>
        <taxon>Malvaceae</taxon>
        <taxon>Malvoideae</taxon>
        <taxon>Hibiscus</taxon>
    </lineage>
</organism>
<proteinExistence type="predicted"/>
<dbReference type="EMBL" id="JBBPBN010000003">
    <property type="protein sequence ID" value="KAK9042766.1"/>
    <property type="molecule type" value="Genomic_DNA"/>
</dbReference>
<protein>
    <submittedName>
        <fullName evidence="1">Uncharacterized protein</fullName>
    </submittedName>
</protein>
<gene>
    <name evidence="1" type="ORF">V6N11_071126</name>
</gene>
<evidence type="ECO:0000313" key="2">
    <source>
        <dbReference type="Proteomes" id="UP001396334"/>
    </source>
</evidence>
<accession>A0ABR2TZA6</accession>
<evidence type="ECO:0000313" key="1">
    <source>
        <dbReference type="EMBL" id="KAK9042766.1"/>
    </source>
</evidence>
<name>A0ABR2TZA6_9ROSI</name>
<reference evidence="1 2" key="1">
    <citation type="journal article" date="2024" name="G3 (Bethesda)">
        <title>Genome assembly of Hibiscus sabdariffa L. provides insights into metabolisms of medicinal natural products.</title>
        <authorList>
            <person name="Kim T."/>
        </authorList>
    </citation>
    <scope>NUCLEOTIDE SEQUENCE [LARGE SCALE GENOMIC DNA]</scope>
    <source>
        <strain evidence="1">TK-2024</strain>
        <tissue evidence="1">Old leaves</tissue>
    </source>
</reference>
<sequence>MSQELRLDQILRSRSTSTSTLTQRPGKAGRKGLDPTLGSWLYFKDQVLGVLLARFLKLVSRCPSLEPVNLRSKDATLGKVSCSLDMGSKDPSLAAYRHTHVHSLSALKAFLDALHAHLPWLSLLRFTFSFCLTSFPGHVHSQLDFVSWLYRTLQNLGFSKALMEPASYKYPLPQGNHLLLLDKMLPLISMLHKEDSIESCDHITRSKRREKALQLSAPLTPTPIRIMTIARSPSMKKVIRNGKTRTGRKSDLALVEREEIDSFALASEELHLAFPFLSRGHSL</sequence>
<dbReference type="Proteomes" id="UP001396334">
    <property type="component" value="Unassembled WGS sequence"/>
</dbReference>